<comment type="caution">
    <text evidence="2">The sequence shown here is derived from an EMBL/GenBank/DDBJ whole genome shotgun (WGS) entry which is preliminary data.</text>
</comment>
<dbReference type="EMBL" id="VEPZ02000002">
    <property type="protein sequence ID" value="KAE8736291.1"/>
    <property type="molecule type" value="Genomic_DNA"/>
</dbReference>
<sequence length="199" mass="22083">MGVLVVEGRGGQVELHRRQKGDDPYGDDHFRMYEFKVRKYTTSRSHDWTDCPSFILERRHAVATRDDTVTPPPFAPTFAEAADGLAGTTASSLTWCLSVCSTLHVTEPKLTKMERTVSVRFSFSLTLHVSVVSCRIRHCRSTKMKNIILDSSLAGSLSKAEAPGLTLSSIEKLSIFSKAEELGLLSLLEKGHHCLSFKL</sequence>
<organism evidence="2 3">
    <name type="scientific">Hibiscus syriacus</name>
    <name type="common">Rose of Sharon</name>
    <dbReference type="NCBI Taxonomy" id="106335"/>
    <lineage>
        <taxon>Eukaryota</taxon>
        <taxon>Viridiplantae</taxon>
        <taxon>Streptophyta</taxon>
        <taxon>Embryophyta</taxon>
        <taxon>Tracheophyta</taxon>
        <taxon>Spermatophyta</taxon>
        <taxon>Magnoliopsida</taxon>
        <taxon>eudicotyledons</taxon>
        <taxon>Gunneridae</taxon>
        <taxon>Pentapetalae</taxon>
        <taxon>rosids</taxon>
        <taxon>malvids</taxon>
        <taxon>Malvales</taxon>
        <taxon>Malvaceae</taxon>
        <taxon>Malvoideae</taxon>
        <taxon>Hibiscus</taxon>
    </lineage>
</organism>
<dbReference type="Proteomes" id="UP000436088">
    <property type="component" value="Unassembled WGS sequence"/>
</dbReference>
<reference evidence="2" key="1">
    <citation type="submission" date="2019-09" db="EMBL/GenBank/DDBJ databases">
        <title>Draft genome information of white flower Hibiscus syriacus.</title>
        <authorList>
            <person name="Kim Y.-M."/>
        </authorList>
    </citation>
    <scope>NUCLEOTIDE SEQUENCE [LARGE SCALE GENOMIC DNA]</scope>
    <source>
        <strain evidence="2">YM2019G1</strain>
    </source>
</reference>
<evidence type="ECO:0000313" key="2">
    <source>
        <dbReference type="EMBL" id="KAE8736291.1"/>
    </source>
</evidence>
<feature type="domain" description="AtC3H23-like CCCH zinc finger" evidence="1">
    <location>
        <begin position="29"/>
        <end position="52"/>
    </location>
</feature>
<dbReference type="Pfam" id="PF06549">
    <property type="entry name" value="DUF1118"/>
    <property type="match status" value="1"/>
</dbReference>
<dbReference type="AlphaFoldDB" id="A0A6A3DAI5"/>
<dbReference type="InterPro" id="IPR009500">
    <property type="entry name" value="DUF1118"/>
</dbReference>
<gene>
    <name evidence="2" type="ORF">F3Y22_tig00000003pilonHSYRG00141</name>
</gene>
<proteinExistence type="predicted"/>
<dbReference type="InterPro" id="IPR057444">
    <property type="entry name" value="Znf-CCCH_AtC3H23-like"/>
</dbReference>
<dbReference type="Pfam" id="PF25512">
    <property type="entry name" value="zf-CCCH_AtC3H23"/>
    <property type="match status" value="1"/>
</dbReference>
<accession>A0A6A3DAI5</accession>
<evidence type="ECO:0000313" key="3">
    <source>
        <dbReference type="Proteomes" id="UP000436088"/>
    </source>
</evidence>
<protein>
    <recommendedName>
        <fullName evidence="1">AtC3H23-like CCCH zinc finger domain-containing protein</fullName>
    </recommendedName>
</protein>
<keyword evidence="3" id="KW-1185">Reference proteome</keyword>
<name>A0A6A3DAI5_HIBSY</name>
<evidence type="ECO:0000259" key="1">
    <source>
        <dbReference type="Pfam" id="PF25512"/>
    </source>
</evidence>